<name>A0AA35X8D9_GEOBA</name>
<evidence type="ECO:0000313" key="2">
    <source>
        <dbReference type="Proteomes" id="UP001174909"/>
    </source>
</evidence>
<reference evidence="1" key="1">
    <citation type="submission" date="2023-03" db="EMBL/GenBank/DDBJ databases">
        <authorList>
            <person name="Steffen K."/>
            <person name="Cardenas P."/>
        </authorList>
    </citation>
    <scope>NUCLEOTIDE SEQUENCE</scope>
</reference>
<organism evidence="1 2">
    <name type="scientific">Geodia barretti</name>
    <name type="common">Barrett's horny sponge</name>
    <dbReference type="NCBI Taxonomy" id="519541"/>
    <lineage>
        <taxon>Eukaryota</taxon>
        <taxon>Metazoa</taxon>
        <taxon>Porifera</taxon>
        <taxon>Demospongiae</taxon>
        <taxon>Heteroscleromorpha</taxon>
        <taxon>Tetractinellida</taxon>
        <taxon>Astrophorina</taxon>
        <taxon>Geodiidae</taxon>
        <taxon>Geodia</taxon>
    </lineage>
</organism>
<evidence type="ECO:0000313" key="1">
    <source>
        <dbReference type="EMBL" id="CAI8048039.1"/>
    </source>
</evidence>
<proteinExistence type="predicted"/>
<protein>
    <submittedName>
        <fullName evidence="1">Uncharacterized protein</fullName>
    </submittedName>
</protein>
<dbReference type="AlphaFoldDB" id="A0AA35X8D9"/>
<keyword evidence="2" id="KW-1185">Reference proteome</keyword>
<dbReference type="EMBL" id="CASHTH010003692">
    <property type="protein sequence ID" value="CAI8048039.1"/>
    <property type="molecule type" value="Genomic_DNA"/>
</dbReference>
<accession>A0AA35X8D9</accession>
<gene>
    <name evidence="1" type="ORF">GBAR_LOCUS26542</name>
</gene>
<sequence length="49" mass="5534">MEVQGWQIAKLHAQGGVRRTMITYTLICRITHKHEVTNGDRGGSLNPRC</sequence>
<dbReference type="Proteomes" id="UP001174909">
    <property type="component" value="Unassembled WGS sequence"/>
</dbReference>
<comment type="caution">
    <text evidence="1">The sequence shown here is derived from an EMBL/GenBank/DDBJ whole genome shotgun (WGS) entry which is preliminary data.</text>
</comment>